<organism evidence="2 3">
    <name type="scientific">Chryseobacterium luteum</name>
    <dbReference type="NCBI Taxonomy" id="421531"/>
    <lineage>
        <taxon>Bacteria</taxon>
        <taxon>Pseudomonadati</taxon>
        <taxon>Bacteroidota</taxon>
        <taxon>Flavobacteriia</taxon>
        <taxon>Flavobacteriales</taxon>
        <taxon>Weeksellaceae</taxon>
        <taxon>Chryseobacterium group</taxon>
        <taxon>Chryseobacterium</taxon>
    </lineage>
</organism>
<evidence type="ECO:0000259" key="1">
    <source>
        <dbReference type="PROSITE" id="PS51186"/>
    </source>
</evidence>
<dbReference type="STRING" id="421531.IX38_15275"/>
<dbReference type="eggNOG" id="ENOG503457X">
    <property type="taxonomic scope" value="Bacteria"/>
</dbReference>
<reference evidence="2 3" key="1">
    <citation type="submission" date="2014-07" db="EMBL/GenBank/DDBJ databases">
        <title>Genome of Chryseobacterium luteum DSM 18605.</title>
        <authorList>
            <person name="Stropko S.J."/>
            <person name="Pipes S.E."/>
            <person name="Newman J.D."/>
        </authorList>
    </citation>
    <scope>NUCLEOTIDE SEQUENCE [LARGE SCALE GENOMIC DNA]</scope>
    <source>
        <strain evidence="2 3">DSM 18605</strain>
    </source>
</reference>
<dbReference type="Pfam" id="PF00583">
    <property type="entry name" value="Acetyltransf_1"/>
    <property type="match status" value="1"/>
</dbReference>
<dbReference type="Proteomes" id="UP000028703">
    <property type="component" value="Unassembled WGS sequence"/>
</dbReference>
<proteinExistence type="predicted"/>
<name>A0A085ZBP2_9FLAO</name>
<dbReference type="SUPFAM" id="SSF55729">
    <property type="entry name" value="Acyl-CoA N-acyltransferases (Nat)"/>
    <property type="match status" value="1"/>
</dbReference>
<evidence type="ECO:0000313" key="3">
    <source>
        <dbReference type="Proteomes" id="UP000028703"/>
    </source>
</evidence>
<dbReference type="EMBL" id="JPRO01000014">
    <property type="protein sequence ID" value="KFF01856.1"/>
    <property type="molecule type" value="Genomic_DNA"/>
</dbReference>
<dbReference type="OrthoDB" id="768656at2"/>
<feature type="domain" description="N-acetyltransferase" evidence="1">
    <location>
        <begin position="6"/>
        <end position="181"/>
    </location>
</feature>
<evidence type="ECO:0000313" key="2">
    <source>
        <dbReference type="EMBL" id="KFF01856.1"/>
    </source>
</evidence>
<dbReference type="GO" id="GO:0016747">
    <property type="term" value="F:acyltransferase activity, transferring groups other than amino-acyl groups"/>
    <property type="evidence" value="ECO:0007669"/>
    <property type="project" value="InterPro"/>
</dbReference>
<dbReference type="PROSITE" id="PS51186">
    <property type="entry name" value="GNAT"/>
    <property type="match status" value="1"/>
</dbReference>
<sequence>MNYQIKKTGDLTDHETRHILNLWKIREWNGMSPSDFRTFFKDSEFHFLSGSEGEILAVIRLNFDFVLKVSGKQYSFAEAVGLVSAHEKKGYGSQLVKSFTENVIHRNLETIGFCFTDLRPFYHRFDIEILEGKAKAILENDETGWISSEDDDILIFNTSGEIVELLRQLGPGRNAYLMTKE</sequence>
<gene>
    <name evidence="2" type="ORF">IX38_15275</name>
</gene>
<keyword evidence="3" id="KW-1185">Reference proteome</keyword>
<protein>
    <recommendedName>
        <fullName evidence="1">N-acetyltransferase domain-containing protein</fullName>
    </recommendedName>
</protein>
<dbReference type="AlphaFoldDB" id="A0A085ZBP2"/>
<dbReference type="InterPro" id="IPR000182">
    <property type="entry name" value="GNAT_dom"/>
</dbReference>
<dbReference type="Gene3D" id="3.40.630.30">
    <property type="match status" value="1"/>
</dbReference>
<comment type="caution">
    <text evidence="2">The sequence shown here is derived from an EMBL/GenBank/DDBJ whole genome shotgun (WGS) entry which is preliminary data.</text>
</comment>
<accession>A0A085ZBP2</accession>
<dbReference type="RefSeq" id="WP_034706168.1">
    <property type="nucleotide sequence ID" value="NZ_JPRO01000014.1"/>
</dbReference>
<dbReference type="InterPro" id="IPR016181">
    <property type="entry name" value="Acyl_CoA_acyltransferase"/>
</dbReference>